<dbReference type="RefSeq" id="WP_055673089.1">
    <property type="nucleotide sequence ID" value="NZ_CXWD01000016.1"/>
</dbReference>
<dbReference type="AlphaFoldDB" id="A0A0M7AHK5"/>
<gene>
    <name evidence="1" type="ORF">LAX5112_03768</name>
</gene>
<sequence length="188" mass="20110">MSLFDQVLTSGQVARNLALAGLLTFGALAGGCQIRPLYGTTATGFGGTQTVSSDLAAIDIESIGTDVSGRTLYNELTFNFERGTTAPAKKYRLKVLEDTSTASVAVEQFSDVPSAYTLTMNASFVLSDLETDKTLMTGRSFQSASYDFSSQRFANLRAQRDAEERVAKAVAEDITARIAGYFATHQGS</sequence>
<organism evidence="1 2">
    <name type="scientific">Roseibium alexandrii</name>
    <dbReference type="NCBI Taxonomy" id="388408"/>
    <lineage>
        <taxon>Bacteria</taxon>
        <taxon>Pseudomonadati</taxon>
        <taxon>Pseudomonadota</taxon>
        <taxon>Alphaproteobacteria</taxon>
        <taxon>Hyphomicrobiales</taxon>
        <taxon>Stappiaceae</taxon>
        <taxon>Roseibium</taxon>
    </lineage>
</organism>
<dbReference type="Pfam" id="PF04390">
    <property type="entry name" value="LptE"/>
    <property type="match status" value="1"/>
</dbReference>
<dbReference type="EMBL" id="CXWD01000016">
    <property type="protein sequence ID" value="CTQ74127.1"/>
    <property type="molecule type" value="Genomic_DNA"/>
</dbReference>
<evidence type="ECO:0000313" key="2">
    <source>
        <dbReference type="Proteomes" id="UP000053235"/>
    </source>
</evidence>
<dbReference type="Gene3D" id="3.30.160.150">
    <property type="entry name" value="Lipoprotein like domain"/>
    <property type="match status" value="1"/>
</dbReference>
<evidence type="ECO:0000313" key="1">
    <source>
        <dbReference type="EMBL" id="CTQ74127.1"/>
    </source>
</evidence>
<evidence type="ECO:0008006" key="3">
    <source>
        <dbReference type="Google" id="ProtNLM"/>
    </source>
</evidence>
<reference evidence="2" key="1">
    <citation type="submission" date="2015-07" db="EMBL/GenBank/DDBJ databases">
        <authorList>
            <person name="Rodrigo-Torres Lidia"/>
            <person name="Arahal R.David."/>
        </authorList>
    </citation>
    <scope>NUCLEOTIDE SEQUENCE [LARGE SCALE GENOMIC DNA]</scope>
    <source>
        <strain evidence="2">CECT 5112</strain>
    </source>
</reference>
<name>A0A0M7AHK5_9HYPH</name>
<dbReference type="GO" id="GO:0019867">
    <property type="term" value="C:outer membrane"/>
    <property type="evidence" value="ECO:0007669"/>
    <property type="project" value="InterPro"/>
</dbReference>
<dbReference type="STRING" id="388408.LAX5112_03768"/>
<dbReference type="Proteomes" id="UP000053235">
    <property type="component" value="Unassembled WGS sequence"/>
</dbReference>
<proteinExistence type="predicted"/>
<keyword evidence="2" id="KW-1185">Reference proteome</keyword>
<protein>
    <recommendedName>
        <fullName evidence="3">LPS-assembly lipoprotein</fullName>
    </recommendedName>
</protein>
<accession>A0A0M7AHK5</accession>
<dbReference type="GO" id="GO:0043165">
    <property type="term" value="P:Gram-negative-bacterium-type cell outer membrane assembly"/>
    <property type="evidence" value="ECO:0007669"/>
    <property type="project" value="InterPro"/>
</dbReference>
<dbReference type="InterPro" id="IPR007485">
    <property type="entry name" value="LPS_assembly_LptE"/>
</dbReference>